<sequence length="76" mass="8331">MTPPLHSMFLDCLDVCSSFPPGFIPFVSPQSSYRLPTRYTTASNCDRPPTFPSSPLSPIADFWCAFGISIGLNCEP</sequence>
<gene>
    <name evidence="1" type="ORF">L2E82_30137</name>
</gene>
<evidence type="ECO:0000313" key="1">
    <source>
        <dbReference type="EMBL" id="KAI3739726.1"/>
    </source>
</evidence>
<reference evidence="2" key="1">
    <citation type="journal article" date="2022" name="Mol. Ecol. Resour.">
        <title>The genomes of chicory, endive, great burdock and yacon provide insights into Asteraceae palaeo-polyploidization history and plant inulin production.</title>
        <authorList>
            <person name="Fan W."/>
            <person name="Wang S."/>
            <person name="Wang H."/>
            <person name="Wang A."/>
            <person name="Jiang F."/>
            <person name="Liu H."/>
            <person name="Zhao H."/>
            <person name="Xu D."/>
            <person name="Zhang Y."/>
        </authorList>
    </citation>
    <scope>NUCLEOTIDE SEQUENCE [LARGE SCALE GENOMIC DNA]</scope>
    <source>
        <strain evidence="2">cv. Punajuju</strain>
    </source>
</reference>
<comment type="caution">
    <text evidence="1">The sequence shown here is derived from an EMBL/GenBank/DDBJ whole genome shotgun (WGS) entry which is preliminary data.</text>
</comment>
<dbReference type="Proteomes" id="UP001055811">
    <property type="component" value="Linkage Group LG05"/>
</dbReference>
<evidence type="ECO:0000313" key="2">
    <source>
        <dbReference type="Proteomes" id="UP001055811"/>
    </source>
</evidence>
<proteinExistence type="predicted"/>
<protein>
    <submittedName>
        <fullName evidence="1">Uncharacterized protein</fullName>
    </submittedName>
</protein>
<reference evidence="1 2" key="2">
    <citation type="journal article" date="2022" name="Mol. Ecol. Resour.">
        <title>The genomes of chicory, endive, great burdock and yacon provide insights into Asteraceae paleo-polyploidization history and plant inulin production.</title>
        <authorList>
            <person name="Fan W."/>
            <person name="Wang S."/>
            <person name="Wang H."/>
            <person name="Wang A."/>
            <person name="Jiang F."/>
            <person name="Liu H."/>
            <person name="Zhao H."/>
            <person name="Xu D."/>
            <person name="Zhang Y."/>
        </authorList>
    </citation>
    <scope>NUCLEOTIDE SEQUENCE [LARGE SCALE GENOMIC DNA]</scope>
    <source>
        <strain evidence="2">cv. Punajuju</strain>
        <tissue evidence="1">Leaves</tissue>
    </source>
</reference>
<dbReference type="EMBL" id="CM042013">
    <property type="protein sequence ID" value="KAI3739726.1"/>
    <property type="molecule type" value="Genomic_DNA"/>
</dbReference>
<organism evidence="1 2">
    <name type="scientific">Cichorium intybus</name>
    <name type="common">Chicory</name>
    <dbReference type="NCBI Taxonomy" id="13427"/>
    <lineage>
        <taxon>Eukaryota</taxon>
        <taxon>Viridiplantae</taxon>
        <taxon>Streptophyta</taxon>
        <taxon>Embryophyta</taxon>
        <taxon>Tracheophyta</taxon>
        <taxon>Spermatophyta</taxon>
        <taxon>Magnoliopsida</taxon>
        <taxon>eudicotyledons</taxon>
        <taxon>Gunneridae</taxon>
        <taxon>Pentapetalae</taxon>
        <taxon>asterids</taxon>
        <taxon>campanulids</taxon>
        <taxon>Asterales</taxon>
        <taxon>Asteraceae</taxon>
        <taxon>Cichorioideae</taxon>
        <taxon>Cichorieae</taxon>
        <taxon>Cichoriinae</taxon>
        <taxon>Cichorium</taxon>
    </lineage>
</organism>
<accession>A0ACB9CZP2</accession>
<name>A0ACB9CZP2_CICIN</name>
<keyword evidence="2" id="KW-1185">Reference proteome</keyword>